<evidence type="ECO:0000256" key="12">
    <source>
        <dbReference type="ARBA" id="ARBA00023136"/>
    </source>
</evidence>
<dbReference type="InterPro" id="IPR048024">
    <property type="entry name" value="Fxna-like_M28_dom"/>
</dbReference>
<keyword evidence="8" id="KW-0256">Endoplasmic reticulum</keyword>
<dbReference type="GO" id="GO:0046872">
    <property type="term" value="F:metal ion binding"/>
    <property type="evidence" value="ECO:0007669"/>
    <property type="project" value="UniProtKB-KW"/>
</dbReference>
<dbReference type="AlphaFoldDB" id="A0A0C3A603"/>
<feature type="transmembrane region" description="Helical" evidence="15">
    <location>
        <begin position="471"/>
        <end position="489"/>
    </location>
</feature>
<reference evidence="19" key="2">
    <citation type="submission" date="2015-01" db="EMBL/GenBank/DDBJ databases">
        <title>Evolutionary Origins and Diversification of the Mycorrhizal Mutualists.</title>
        <authorList>
            <consortium name="DOE Joint Genome Institute"/>
            <consortium name="Mycorrhizal Genomics Consortium"/>
            <person name="Kohler A."/>
            <person name="Kuo A."/>
            <person name="Nagy L.G."/>
            <person name="Floudas D."/>
            <person name="Copeland A."/>
            <person name="Barry K.W."/>
            <person name="Cichocki N."/>
            <person name="Veneault-Fourrey C."/>
            <person name="LaButti K."/>
            <person name="Lindquist E.A."/>
            <person name="Lipzen A."/>
            <person name="Lundell T."/>
            <person name="Morin E."/>
            <person name="Murat C."/>
            <person name="Riley R."/>
            <person name="Ohm R."/>
            <person name="Sun H."/>
            <person name="Tunlid A."/>
            <person name="Henrissat B."/>
            <person name="Grigoriev I.V."/>
            <person name="Hibbett D.S."/>
            <person name="Martin F."/>
        </authorList>
    </citation>
    <scope>NUCLEOTIDE SEQUENCE [LARGE SCALE GENOMIC DNA]</scope>
    <source>
        <strain evidence="19">Foug A</strain>
    </source>
</reference>
<comment type="subcellular location">
    <subcellularLocation>
        <location evidence="2">Endoplasmic reticulum membrane</location>
        <topology evidence="2">Multi-pass membrane protein</topology>
    </subcellularLocation>
</comment>
<proteinExistence type="inferred from homology"/>
<dbReference type="EMBL" id="KN822066">
    <property type="protein sequence ID" value="KIM60137.1"/>
    <property type="molecule type" value="Genomic_DNA"/>
</dbReference>
<evidence type="ECO:0000256" key="6">
    <source>
        <dbReference type="ARBA" id="ARBA00022723"/>
    </source>
</evidence>
<evidence type="ECO:0000256" key="5">
    <source>
        <dbReference type="ARBA" id="ARBA00022692"/>
    </source>
</evidence>
<dbReference type="HOGENOM" id="CLU_015120_0_0_1"/>
<dbReference type="Pfam" id="PF22249">
    <property type="entry name" value="ERMP1-TM"/>
    <property type="match status" value="1"/>
</dbReference>
<feature type="transmembrane region" description="Helical" evidence="15">
    <location>
        <begin position="400"/>
        <end position="421"/>
    </location>
</feature>
<dbReference type="InterPro" id="IPR045175">
    <property type="entry name" value="M28_fam"/>
</dbReference>
<evidence type="ECO:0000256" key="11">
    <source>
        <dbReference type="ARBA" id="ARBA00023049"/>
    </source>
</evidence>
<evidence type="ECO:0000256" key="9">
    <source>
        <dbReference type="ARBA" id="ARBA00022833"/>
    </source>
</evidence>
<dbReference type="Pfam" id="PF04389">
    <property type="entry name" value="Peptidase_M28"/>
    <property type="match status" value="1"/>
</dbReference>
<reference evidence="18 19" key="1">
    <citation type="submission" date="2014-04" db="EMBL/GenBank/DDBJ databases">
        <authorList>
            <consortium name="DOE Joint Genome Institute"/>
            <person name="Kuo A."/>
            <person name="Kohler A."/>
            <person name="Nagy L.G."/>
            <person name="Floudas D."/>
            <person name="Copeland A."/>
            <person name="Barry K.W."/>
            <person name="Cichocki N."/>
            <person name="Veneault-Fourrey C."/>
            <person name="LaButti K."/>
            <person name="Lindquist E.A."/>
            <person name="Lipzen A."/>
            <person name="Lundell T."/>
            <person name="Morin E."/>
            <person name="Murat C."/>
            <person name="Sun H."/>
            <person name="Tunlid A."/>
            <person name="Henrissat B."/>
            <person name="Grigoriev I.V."/>
            <person name="Hibbett D.S."/>
            <person name="Martin F."/>
            <person name="Nordberg H.P."/>
            <person name="Cantor M.N."/>
            <person name="Hua S.X."/>
        </authorList>
    </citation>
    <scope>NUCLEOTIDE SEQUENCE [LARGE SCALE GENOMIC DNA]</scope>
    <source>
        <strain evidence="18 19">Foug A</strain>
    </source>
</reference>
<evidence type="ECO:0000256" key="10">
    <source>
        <dbReference type="ARBA" id="ARBA00022989"/>
    </source>
</evidence>
<keyword evidence="7 14" id="KW-0378">Hydrolase</keyword>
<evidence type="ECO:0000256" key="8">
    <source>
        <dbReference type="ARBA" id="ARBA00022824"/>
    </source>
</evidence>
<feature type="domain" description="Peptidase M28" evidence="16">
    <location>
        <begin position="140"/>
        <end position="333"/>
    </location>
</feature>
<keyword evidence="9 14" id="KW-0862">Zinc</keyword>
<dbReference type="Proteomes" id="UP000053989">
    <property type="component" value="Unassembled WGS sequence"/>
</dbReference>
<feature type="transmembrane region" description="Helical" evidence="15">
    <location>
        <begin position="356"/>
        <end position="388"/>
    </location>
</feature>
<evidence type="ECO:0000256" key="1">
    <source>
        <dbReference type="ARBA" id="ARBA00001947"/>
    </source>
</evidence>
<keyword evidence="12 15" id="KW-0472">Membrane</keyword>
<evidence type="ECO:0000256" key="13">
    <source>
        <dbReference type="ARBA" id="ARBA00023180"/>
    </source>
</evidence>
<feature type="domain" description="Endoplasmic reticulum metallopeptidase 1/1-A TM" evidence="17">
    <location>
        <begin position="393"/>
        <end position="588"/>
    </location>
</feature>
<keyword evidence="19" id="KW-1185">Reference proteome</keyword>
<keyword evidence="13" id="KW-0325">Glycoprotein</keyword>
<protein>
    <recommendedName>
        <fullName evidence="14">Peptide hydrolase</fullName>
        <ecNumber evidence="14">3.4.-.-</ecNumber>
    </recommendedName>
</protein>
<feature type="transmembrane region" description="Helical" evidence="15">
    <location>
        <begin position="529"/>
        <end position="559"/>
    </location>
</feature>
<dbReference type="PANTHER" id="PTHR12147">
    <property type="entry name" value="METALLOPEPTIDASE M28 FAMILY MEMBER"/>
    <property type="match status" value="1"/>
</dbReference>
<evidence type="ECO:0000256" key="2">
    <source>
        <dbReference type="ARBA" id="ARBA00004477"/>
    </source>
</evidence>
<dbReference type="SUPFAM" id="SSF53187">
    <property type="entry name" value="Zn-dependent exopeptidases"/>
    <property type="match status" value="1"/>
</dbReference>
<evidence type="ECO:0000313" key="19">
    <source>
        <dbReference type="Proteomes" id="UP000053989"/>
    </source>
</evidence>
<dbReference type="STRING" id="1036808.A0A0C3A603"/>
<dbReference type="OrthoDB" id="76293at2759"/>
<dbReference type="GO" id="GO:0006508">
    <property type="term" value="P:proteolysis"/>
    <property type="evidence" value="ECO:0007669"/>
    <property type="project" value="UniProtKB-KW"/>
</dbReference>
<feature type="transmembrane region" description="Helical" evidence="15">
    <location>
        <begin position="571"/>
        <end position="592"/>
    </location>
</feature>
<dbReference type="FunFam" id="3.40.630.10:FF:000008">
    <property type="entry name" value="Endoplasmic reticulum metallopeptidase 1"/>
    <property type="match status" value="1"/>
</dbReference>
<keyword evidence="4 14" id="KW-0645">Protease</keyword>
<dbReference type="GO" id="GO:0005789">
    <property type="term" value="C:endoplasmic reticulum membrane"/>
    <property type="evidence" value="ECO:0007669"/>
    <property type="project" value="UniProtKB-SubCell"/>
</dbReference>
<evidence type="ECO:0000256" key="15">
    <source>
        <dbReference type="SAM" id="Phobius"/>
    </source>
</evidence>
<feature type="transmembrane region" description="Helical" evidence="15">
    <location>
        <begin position="7"/>
        <end position="28"/>
    </location>
</feature>
<keyword evidence="5 15" id="KW-0812">Transmembrane</keyword>
<dbReference type="InParanoid" id="A0A0C3A603"/>
<accession>A0A0C3A603</accession>
<dbReference type="PANTHER" id="PTHR12147:SF22">
    <property type="entry name" value="ENDOPLASMIC RETICULUM METALLOPEPTIDASE 1"/>
    <property type="match status" value="1"/>
</dbReference>
<name>A0A0C3A603_9AGAM</name>
<evidence type="ECO:0000256" key="7">
    <source>
        <dbReference type="ARBA" id="ARBA00022801"/>
    </source>
</evidence>
<dbReference type="EC" id="3.4.-.-" evidence="14"/>
<dbReference type="Gene3D" id="3.40.630.10">
    <property type="entry name" value="Zn peptidases"/>
    <property type="match status" value="1"/>
</dbReference>
<evidence type="ECO:0000259" key="17">
    <source>
        <dbReference type="Pfam" id="PF22249"/>
    </source>
</evidence>
<dbReference type="GO" id="GO:0008235">
    <property type="term" value="F:metalloexopeptidase activity"/>
    <property type="evidence" value="ECO:0007669"/>
    <property type="project" value="InterPro"/>
</dbReference>
<feature type="transmembrane region" description="Helical" evidence="15">
    <location>
        <begin position="495"/>
        <end position="517"/>
    </location>
</feature>
<comment type="similarity">
    <text evidence="3 14">Belongs to the peptidase M28 family.</text>
</comment>
<comment type="cofactor">
    <cofactor evidence="1">
        <name>Zn(2+)</name>
        <dbReference type="ChEBI" id="CHEBI:29105"/>
    </cofactor>
</comment>
<feature type="transmembrane region" description="Helical" evidence="15">
    <location>
        <begin position="599"/>
        <end position="619"/>
    </location>
</feature>
<evidence type="ECO:0000256" key="4">
    <source>
        <dbReference type="ARBA" id="ARBA00022670"/>
    </source>
</evidence>
<dbReference type="CDD" id="cd03875">
    <property type="entry name" value="M28_Fxna_like"/>
    <property type="match status" value="1"/>
</dbReference>
<evidence type="ECO:0000313" key="18">
    <source>
        <dbReference type="EMBL" id="KIM60137.1"/>
    </source>
</evidence>
<gene>
    <name evidence="18" type="ORF">SCLCIDRAFT_125003</name>
</gene>
<organism evidence="18 19">
    <name type="scientific">Scleroderma citrinum Foug A</name>
    <dbReference type="NCBI Taxonomy" id="1036808"/>
    <lineage>
        <taxon>Eukaryota</taxon>
        <taxon>Fungi</taxon>
        <taxon>Dikarya</taxon>
        <taxon>Basidiomycota</taxon>
        <taxon>Agaricomycotina</taxon>
        <taxon>Agaricomycetes</taxon>
        <taxon>Agaricomycetidae</taxon>
        <taxon>Boletales</taxon>
        <taxon>Sclerodermatineae</taxon>
        <taxon>Sclerodermataceae</taxon>
        <taxon>Scleroderma</taxon>
    </lineage>
</organism>
<evidence type="ECO:0000256" key="3">
    <source>
        <dbReference type="ARBA" id="ARBA00010918"/>
    </source>
</evidence>
<evidence type="ECO:0000259" key="16">
    <source>
        <dbReference type="Pfam" id="PF04389"/>
    </source>
</evidence>
<keyword evidence="6 14" id="KW-0479">Metal-binding</keyword>
<dbReference type="InterPro" id="IPR053974">
    <property type="entry name" value="ERMP1_1-A_TM"/>
</dbReference>
<keyword evidence="11" id="KW-0482">Metalloprotease</keyword>
<evidence type="ECO:0000256" key="14">
    <source>
        <dbReference type="RuleBase" id="RU361240"/>
    </source>
</evidence>
<dbReference type="FunCoup" id="A0A0C3A603">
    <property type="interactions" value="53"/>
</dbReference>
<keyword evidence="10 15" id="KW-1133">Transmembrane helix</keyword>
<feature type="transmembrane region" description="Helical" evidence="15">
    <location>
        <begin position="441"/>
        <end position="459"/>
    </location>
</feature>
<sequence length="867" mass="95384">MGAKRGAIWGPIPTFLVLAPILVILPLYTLHQQFSLPVPNVHPYDPETNLPHPSETTILSYARYLSEDIGYRTPGTREHAIADAWLFQKVQDIGQLCRRAVEKEPGRKLECTLWRQEGSGSHRFDIMATRLYKTYVNLSNIILRISDGTERSKADTVLVNAHLDSTLPSPGAADDALPVGVMLECARTLIETPGWEPTHGIIFLFNNAEESLQDGSHLYSTQHETASTVRAAVNLEAAGTTGPEILFQATSEQMIEAYSRVPRPYGTIFANEIFSSGIILSDTDFRQFEQYLNVTGLDMAIVGNSYMYHMRGDLVENIQSGVAQHMADNVLALLHHLSSDTSPISTLADGYARPRIVFFVILGSFFIYSFTTAKIMYVAMFVASLILVRVARVKKVWSALGAVLASLAGAIIGANVVAAIMKYVLNKPLSWFKWEYYPVALYGPAAIAGSCMLVTQLLFTKPGQSSMERPIFAGLLLFQSSLAALGQLINIGSSAAPFIGSLGFFTAMCLDTALAYMHHTLPFNNDRELPLWAYPIAMFLPLCCGVQLLAATLVVFVPLTGRMGGDAPAEFIIASMVTVIGALCISFVPALAHRFGPQILRRTVILTFLGLGVAMAFFYTQDTFDRMHQKRLFVVHKEDLVTGKQNLHIAAADGAAGFDGLVHEIATRFGADGVPPQVAIMDDYNGDWDTLYPFSVFLSPYRIELPVDPAADAAASLPPVHRFTVTAVNDRIDEQAGKRHLTLKIDHPGIIWTVIAFDAHVLQWTLDNTPPDEFVRHHIKEASFYGIDAWNLSVTIKHPPPASQDETGLKVNFIGILERRMWPAKKDDSDGSSAMKLFEEFDQWIEERTGGTVDSLLLGCVSGETVI</sequence>
<dbReference type="InterPro" id="IPR007484">
    <property type="entry name" value="Peptidase_M28"/>
</dbReference>